<evidence type="ECO:0000313" key="15">
    <source>
        <dbReference type="EMBL" id="EFN73488.1"/>
    </source>
</evidence>
<dbReference type="GO" id="GO:0000978">
    <property type="term" value="F:RNA polymerase II cis-regulatory region sequence-specific DNA binding"/>
    <property type="evidence" value="ECO:0007669"/>
    <property type="project" value="TreeGrafter"/>
</dbReference>
<comment type="similarity">
    <text evidence="2">Belongs to the paired homeobox family.</text>
</comment>
<evidence type="ECO:0000256" key="2">
    <source>
        <dbReference type="ARBA" id="ARBA00005733"/>
    </source>
</evidence>
<feature type="DNA-binding region" description="Homeobox" evidence="10">
    <location>
        <begin position="212"/>
        <end position="271"/>
    </location>
</feature>
<feature type="region of interest" description="Disordered" evidence="12">
    <location>
        <begin position="275"/>
        <end position="305"/>
    </location>
</feature>
<feature type="region of interest" description="Disordered" evidence="12">
    <location>
        <begin position="348"/>
        <end position="446"/>
    </location>
</feature>
<feature type="compositionally biased region" description="Basic and acidic residues" evidence="12">
    <location>
        <begin position="348"/>
        <end position="358"/>
    </location>
</feature>
<evidence type="ECO:0000256" key="1">
    <source>
        <dbReference type="ARBA" id="ARBA00004123"/>
    </source>
</evidence>
<evidence type="ECO:0000256" key="7">
    <source>
        <dbReference type="ARBA" id="ARBA00023155"/>
    </source>
</evidence>
<dbReference type="InParanoid" id="E1ZZ73"/>
<dbReference type="Gene3D" id="1.10.10.10">
    <property type="entry name" value="Winged helix-like DNA-binding domain superfamily/Winged helix DNA-binding domain"/>
    <property type="match status" value="1"/>
</dbReference>
<feature type="region of interest" description="Disordered" evidence="12">
    <location>
        <begin position="27"/>
        <end position="56"/>
    </location>
</feature>
<evidence type="ECO:0000256" key="11">
    <source>
        <dbReference type="RuleBase" id="RU000682"/>
    </source>
</evidence>
<dbReference type="FunFam" id="1.10.10.60:FF:000307">
    <property type="entry name" value="Eyegone, isoform A"/>
    <property type="match status" value="1"/>
</dbReference>
<dbReference type="EMBL" id="GL435311">
    <property type="protein sequence ID" value="EFN73488.1"/>
    <property type="molecule type" value="Genomic_DNA"/>
</dbReference>
<dbReference type="Pfam" id="PF00292">
    <property type="entry name" value="PAX"/>
    <property type="match status" value="1"/>
</dbReference>
<reference evidence="15 16" key="1">
    <citation type="journal article" date="2010" name="Science">
        <title>Genomic comparison of the ants Camponotus floridanus and Harpegnathos saltator.</title>
        <authorList>
            <person name="Bonasio R."/>
            <person name="Zhang G."/>
            <person name="Ye C."/>
            <person name="Mutti N.S."/>
            <person name="Fang X."/>
            <person name="Qin N."/>
            <person name="Donahue G."/>
            <person name="Yang P."/>
            <person name="Li Q."/>
            <person name="Li C."/>
            <person name="Zhang P."/>
            <person name="Huang Z."/>
            <person name="Berger S.L."/>
            <person name="Reinberg D."/>
            <person name="Wang J."/>
            <person name="Liebig J."/>
        </authorList>
    </citation>
    <scope>NUCLEOTIDE SEQUENCE [LARGE SCALE GENOMIC DNA]</scope>
    <source>
        <strain evidence="16">C129</strain>
    </source>
</reference>
<dbReference type="OrthoDB" id="3225452at2759"/>
<evidence type="ECO:0000256" key="4">
    <source>
        <dbReference type="ARBA" id="ARBA00022724"/>
    </source>
</evidence>
<dbReference type="PROSITE" id="PS50071">
    <property type="entry name" value="HOMEOBOX_2"/>
    <property type="match status" value="1"/>
</dbReference>
<organism evidence="16">
    <name type="scientific">Camponotus floridanus</name>
    <name type="common">Florida carpenter ant</name>
    <dbReference type="NCBI Taxonomy" id="104421"/>
    <lineage>
        <taxon>Eukaryota</taxon>
        <taxon>Metazoa</taxon>
        <taxon>Ecdysozoa</taxon>
        <taxon>Arthropoda</taxon>
        <taxon>Hexapoda</taxon>
        <taxon>Insecta</taxon>
        <taxon>Pterygota</taxon>
        <taxon>Neoptera</taxon>
        <taxon>Endopterygota</taxon>
        <taxon>Hymenoptera</taxon>
        <taxon>Apocrita</taxon>
        <taxon>Aculeata</taxon>
        <taxon>Formicoidea</taxon>
        <taxon>Formicidae</taxon>
        <taxon>Formicinae</taxon>
        <taxon>Camponotus</taxon>
    </lineage>
</organism>
<dbReference type="CDD" id="cd00086">
    <property type="entry name" value="homeodomain"/>
    <property type="match status" value="1"/>
</dbReference>
<dbReference type="STRING" id="104421.E1ZZ73"/>
<evidence type="ECO:0000256" key="3">
    <source>
        <dbReference type="ARBA" id="ARBA00022473"/>
    </source>
</evidence>
<dbReference type="Gene3D" id="1.10.10.60">
    <property type="entry name" value="Homeodomain-like"/>
    <property type="match status" value="1"/>
</dbReference>
<keyword evidence="9 10" id="KW-0539">Nucleus</keyword>
<feature type="domain" description="Paired" evidence="14">
    <location>
        <begin position="90"/>
        <end position="216"/>
    </location>
</feature>
<evidence type="ECO:0000256" key="12">
    <source>
        <dbReference type="SAM" id="MobiDB-lite"/>
    </source>
</evidence>
<evidence type="ECO:0000256" key="5">
    <source>
        <dbReference type="ARBA" id="ARBA00023015"/>
    </source>
</evidence>
<dbReference type="Pfam" id="PF00046">
    <property type="entry name" value="Homeodomain"/>
    <property type="match status" value="1"/>
</dbReference>
<keyword evidence="8" id="KW-0804">Transcription</keyword>
<dbReference type="InterPro" id="IPR001356">
    <property type="entry name" value="HD"/>
</dbReference>
<feature type="compositionally biased region" description="Pro residues" evidence="12">
    <location>
        <begin position="279"/>
        <end position="293"/>
    </location>
</feature>
<comment type="subcellular location">
    <subcellularLocation>
        <location evidence="1 10 11">Nucleus</location>
    </subcellularLocation>
</comment>
<evidence type="ECO:0000256" key="10">
    <source>
        <dbReference type="PROSITE-ProRule" id="PRU00108"/>
    </source>
</evidence>
<name>E1ZZ73_CAMFO</name>
<evidence type="ECO:0000259" key="13">
    <source>
        <dbReference type="PROSITE" id="PS50071"/>
    </source>
</evidence>
<dbReference type="OMA" id="PHPYFNS"/>
<dbReference type="InterPro" id="IPR009057">
    <property type="entry name" value="Homeodomain-like_sf"/>
</dbReference>
<dbReference type="InterPro" id="IPR043565">
    <property type="entry name" value="PAX_fam"/>
</dbReference>
<evidence type="ECO:0000256" key="8">
    <source>
        <dbReference type="ARBA" id="ARBA00023163"/>
    </source>
</evidence>
<sequence>MIGGGVATPPGTAKSAAAIDSEMVQVDGIGSGSDEDVPVSTGVARPWEPPSPTFSQTRSHLLQIHPPHHHQHAAAHHHQQMNVPVSLIDGVNLQNCTAGPFASGNNGSASRQRLIELSHGLGALRHYNDLANHVLSLNQQGAVVTKLLGTLRPPGLIGGSKPKVATPAVVAKIEQYKRENPTIFAWEIRERLISEDGDGDDGSLDGSEQPKFRRNRTTFSPEQLEELEKEFERSHYPCVSTRERLASKTSLSEARVQVWFSNRRAKWRRHQRMNLLKRSPPPPPPPPPQPQPQQQPHSATSAMEIGQRTSGCSIAGMGGESSAFRAVVANSAARDANLDRSERIDRLESAAKQPERKPSAFRMISQLVGDDSSGLSRPASPVYEQHGSGFGPRPGSAHRIRYDQNEDEDEEIDVQDSDQDAPSSPPIAWRDHWTDQQPLELTKHDR</sequence>
<evidence type="ECO:0000256" key="6">
    <source>
        <dbReference type="ARBA" id="ARBA00023125"/>
    </source>
</evidence>
<dbReference type="PANTHER" id="PTHR45636">
    <property type="entry name" value="PAIRED BOX PROTEIN PAX-6-RELATED-RELATED"/>
    <property type="match status" value="1"/>
</dbReference>
<dbReference type="PROSITE" id="PS51057">
    <property type="entry name" value="PAIRED_2"/>
    <property type="match status" value="1"/>
</dbReference>
<keyword evidence="6 10" id="KW-0238">DNA-binding</keyword>
<dbReference type="InterPro" id="IPR036388">
    <property type="entry name" value="WH-like_DNA-bd_sf"/>
</dbReference>
<evidence type="ECO:0000259" key="14">
    <source>
        <dbReference type="PROSITE" id="PS51057"/>
    </source>
</evidence>
<dbReference type="InterPro" id="IPR001523">
    <property type="entry name" value="Paired_dom"/>
</dbReference>
<keyword evidence="7 10" id="KW-0371">Homeobox</keyword>
<dbReference type="InterPro" id="IPR017970">
    <property type="entry name" value="Homeobox_CS"/>
</dbReference>
<keyword evidence="16" id="KW-1185">Reference proteome</keyword>
<evidence type="ECO:0000256" key="9">
    <source>
        <dbReference type="ARBA" id="ARBA00023242"/>
    </source>
</evidence>
<dbReference type="GO" id="GO:0000981">
    <property type="term" value="F:DNA-binding transcription factor activity, RNA polymerase II-specific"/>
    <property type="evidence" value="ECO:0007669"/>
    <property type="project" value="InterPro"/>
</dbReference>
<keyword evidence="4" id="KW-0563">Paired box</keyword>
<evidence type="ECO:0000313" key="16">
    <source>
        <dbReference type="Proteomes" id="UP000000311"/>
    </source>
</evidence>
<dbReference type="GO" id="GO:0005634">
    <property type="term" value="C:nucleus"/>
    <property type="evidence" value="ECO:0007669"/>
    <property type="project" value="UniProtKB-SubCell"/>
</dbReference>
<keyword evidence="5" id="KW-0805">Transcription regulation</keyword>
<dbReference type="AlphaFoldDB" id="E1ZZ73"/>
<dbReference type="SUPFAM" id="SSF46689">
    <property type="entry name" value="Homeodomain-like"/>
    <property type="match status" value="2"/>
</dbReference>
<gene>
    <name evidence="15" type="ORF">EAG_09505</name>
</gene>
<dbReference type="PROSITE" id="PS00027">
    <property type="entry name" value="HOMEOBOX_1"/>
    <property type="match status" value="1"/>
</dbReference>
<feature type="domain" description="Homeobox" evidence="13">
    <location>
        <begin position="210"/>
        <end position="270"/>
    </location>
</feature>
<dbReference type="SMART" id="SM00389">
    <property type="entry name" value="HOX"/>
    <property type="match status" value="1"/>
</dbReference>
<proteinExistence type="inferred from homology"/>
<dbReference type="SMART" id="SM00351">
    <property type="entry name" value="PAX"/>
    <property type="match status" value="1"/>
</dbReference>
<feature type="compositionally biased region" description="Acidic residues" evidence="12">
    <location>
        <begin position="405"/>
        <end position="419"/>
    </location>
</feature>
<keyword evidence="3" id="KW-0217">Developmental protein</keyword>
<protein>
    <submittedName>
        <fullName evidence="15">Retinal homeobox protein Rx2</fullName>
    </submittedName>
</protein>
<dbReference type="PANTHER" id="PTHR45636:SF50">
    <property type="entry name" value="EYEGONE, ISOFORM A-RELATED"/>
    <property type="match status" value="1"/>
</dbReference>
<accession>E1ZZ73</accession>
<feature type="region of interest" description="Disordered" evidence="12">
    <location>
        <begin position="195"/>
        <end position="219"/>
    </location>
</feature>
<dbReference type="Proteomes" id="UP000000311">
    <property type="component" value="Unassembled WGS sequence"/>
</dbReference>